<dbReference type="SUPFAM" id="SSF55347">
    <property type="entry name" value="Glyceraldehyde-3-phosphate dehydrogenase-like, C-terminal domain"/>
    <property type="match status" value="1"/>
</dbReference>
<dbReference type="GO" id="GO:0000166">
    <property type="term" value="F:nucleotide binding"/>
    <property type="evidence" value="ECO:0007669"/>
    <property type="project" value="InterPro"/>
</dbReference>
<protein>
    <submittedName>
        <fullName evidence="4">Predicted dehydrogenase</fullName>
    </submittedName>
</protein>
<dbReference type="RefSeq" id="WP_089651161.1">
    <property type="nucleotide sequence ID" value="NZ_FNIZ01000003.1"/>
</dbReference>
<evidence type="ECO:0000259" key="2">
    <source>
        <dbReference type="Pfam" id="PF01408"/>
    </source>
</evidence>
<dbReference type="Gene3D" id="3.30.360.10">
    <property type="entry name" value="Dihydrodipicolinate Reductase, domain 2"/>
    <property type="match status" value="1"/>
</dbReference>
<dbReference type="InterPro" id="IPR000683">
    <property type="entry name" value="Gfo/Idh/MocA-like_OxRdtase_N"/>
</dbReference>
<name>A0A1H0H240_HALAD</name>
<evidence type="ECO:0000259" key="3">
    <source>
        <dbReference type="Pfam" id="PF22725"/>
    </source>
</evidence>
<organism evidence="4 5">
    <name type="scientific">Halobacillus aidingensis</name>
    <dbReference type="NCBI Taxonomy" id="240303"/>
    <lineage>
        <taxon>Bacteria</taxon>
        <taxon>Bacillati</taxon>
        <taxon>Bacillota</taxon>
        <taxon>Bacilli</taxon>
        <taxon>Bacillales</taxon>
        <taxon>Bacillaceae</taxon>
        <taxon>Halobacillus</taxon>
    </lineage>
</organism>
<dbReference type="AlphaFoldDB" id="A0A1H0H240"/>
<dbReference type="Proteomes" id="UP000198860">
    <property type="component" value="Unassembled WGS sequence"/>
</dbReference>
<dbReference type="EMBL" id="FNIZ01000003">
    <property type="protein sequence ID" value="SDO13170.1"/>
    <property type="molecule type" value="Genomic_DNA"/>
</dbReference>
<dbReference type="GO" id="GO:0016491">
    <property type="term" value="F:oxidoreductase activity"/>
    <property type="evidence" value="ECO:0007669"/>
    <property type="project" value="UniProtKB-KW"/>
</dbReference>
<keyword evidence="1" id="KW-0560">Oxidoreductase</keyword>
<dbReference type="InterPro" id="IPR055170">
    <property type="entry name" value="GFO_IDH_MocA-like_dom"/>
</dbReference>
<dbReference type="PANTHER" id="PTHR43818:SF11">
    <property type="entry name" value="BCDNA.GH03377"/>
    <property type="match status" value="1"/>
</dbReference>
<evidence type="ECO:0000313" key="5">
    <source>
        <dbReference type="Proteomes" id="UP000198860"/>
    </source>
</evidence>
<evidence type="ECO:0000313" key="4">
    <source>
        <dbReference type="EMBL" id="SDO13170.1"/>
    </source>
</evidence>
<dbReference type="PANTHER" id="PTHR43818">
    <property type="entry name" value="BCDNA.GH03377"/>
    <property type="match status" value="1"/>
</dbReference>
<dbReference type="STRING" id="240303.SAMN05421677_10323"/>
<feature type="domain" description="Gfo/Idh/MocA-like oxidoreductase N-terminal" evidence="2">
    <location>
        <begin position="4"/>
        <end position="119"/>
    </location>
</feature>
<proteinExistence type="predicted"/>
<reference evidence="5" key="1">
    <citation type="submission" date="2016-10" db="EMBL/GenBank/DDBJ databases">
        <authorList>
            <person name="Varghese N."/>
            <person name="Submissions S."/>
        </authorList>
    </citation>
    <scope>NUCLEOTIDE SEQUENCE [LARGE SCALE GENOMIC DNA]</scope>
    <source>
        <strain evidence="5">CGMCC 1.3703</strain>
    </source>
</reference>
<accession>A0A1H0H240</accession>
<dbReference type="OrthoDB" id="9815825at2"/>
<dbReference type="Pfam" id="PF01408">
    <property type="entry name" value="GFO_IDH_MocA"/>
    <property type="match status" value="1"/>
</dbReference>
<dbReference type="Pfam" id="PF22725">
    <property type="entry name" value="GFO_IDH_MocA_C3"/>
    <property type="match status" value="1"/>
</dbReference>
<keyword evidence="5" id="KW-1185">Reference proteome</keyword>
<gene>
    <name evidence="4" type="ORF">SAMN05421677_10323</name>
</gene>
<feature type="domain" description="GFO/IDH/MocA-like oxidoreductase" evidence="3">
    <location>
        <begin position="129"/>
        <end position="263"/>
    </location>
</feature>
<dbReference type="InterPro" id="IPR036291">
    <property type="entry name" value="NAD(P)-bd_dom_sf"/>
</dbReference>
<dbReference type="SUPFAM" id="SSF51735">
    <property type="entry name" value="NAD(P)-binding Rossmann-fold domains"/>
    <property type="match status" value="1"/>
</dbReference>
<sequence length="359" mass="39086">MKPLNIGVVGCGHISDIYFKNSAIHSTFNIVACADLDDKLAEKKADLYHISNVSVEEMMSRPDIDLIVNLTPPAAHAEVTLNALNHNKHVYSEKPLAVDLEDGRKIIELAEEKNLQVGVAPDTFLGAGIQTCQDLITEGAIGTPTAGSAFLLKLGPESWHENPEFFYQKGGGPLFDMGPYYLTTLVQLLGPIQSVMAIAKTNPAERRILTGSKKGTKLNVETPTHYSGILQFEKGPVVTMTMSFDVPATDTPLIEIYGETGTLKVPDPNTFGGPVFMKKKDDEQWTEVELTHPFSENSRGLGIAEMVDAIQHQTSFKVNGRQALHVLEAMHAFHASSESGKQIQLQSSGMLSTLLETKG</sequence>
<evidence type="ECO:0000256" key="1">
    <source>
        <dbReference type="ARBA" id="ARBA00023002"/>
    </source>
</evidence>
<dbReference type="Gene3D" id="3.40.50.720">
    <property type="entry name" value="NAD(P)-binding Rossmann-like Domain"/>
    <property type="match status" value="1"/>
</dbReference>
<dbReference type="InterPro" id="IPR050463">
    <property type="entry name" value="Gfo/Idh/MocA_oxidrdct_glycsds"/>
</dbReference>